<keyword evidence="2" id="KW-0812">Transmembrane</keyword>
<dbReference type="AlphaFoldDB" id="A0A812V7I6"/>
<comment type="caution">
    <text evidence="3">The sequence shown here is derived from an EMBL/GenBank/DDBJ whole genome shotgun (WGS) entry which is preliminary data.</text>
</comment>
<feature type="compositionally biased region" description="Basic and acidic residues" evidence="1">
    <location>
        <begin position="22"/>
        <end position="40"/>
    </location>
</feature>
<proteinExistence type="predicted"/>
<evidence type="ECO:0000313" key="4">
    <source>
        <dbReference type="Proteomes" id="UP000604046"/>
    </source>
</evidence>
<keyword evidence="2" id="KW-1133">Transmembrane helix</keyword>
<evidence type="ECO:0000256" key="1">
    <source>
        <dbReference type="SAM" id="MobiDB-lite"/>
    </source>
</evidence>
<feature type="transmembrane region" description="Helical" evidence="2">
    <location>
        <begin position="106"/>
        <end position="124"/>
    </location>
</feature>
<dbReference type="Proteomes" id="UP000604046">
    <property type="component" value="Unassembled WGS sequence"/>
</dbReference>
<feature type="region of interest" description="Disordered" evidence="1">
    <location>
        <begin position="1"/>
        <end position="44"/>
    </location>
</feature>
<feature type="transmembrane region" description="Helical" evidence="2">
    <location>
        <begin position="68"/>
        <end position="86"/>
    </location>
</feature>
<keyword evidence="4" id="KW-1185">Reference proteome</keyword>
<accession>A0A812V7I6</accession>
<evidence type="ECO:0000256" key="2">
    <source>
        <dbReference type="SAM" id="Phobius"/>
    </source>
</evidence>
<feature type="transmembrane region" description="Helical" evidence="2">
    <location>
        <begin position="192"/>
        <end position="210"/>
    </location>
</feature>
<gene>
    <name evidence="3" type="ORF">SNAT2548_LOCUS34288</name>
</gene>
<organism evidence="3 4">
    <name type="scientific">Symbiodinium natans</name>
    <dbReference type="NCBI Taxonomy" id="878477"/>
    <lineage>
        <taxon>Eukaryota</taxon>
        <taxon>Sar</taxon>
        <taxon>Alveolata</taxon>
        <taxon>Dinophyceae</taxon>
        <taxon>Suessiales</taxon>
        <taxon>Symbiodiniaceae</taxon>
        <taxon>Symbiodinium</taxon>
    </lineage>
</organism>
<protein>
    <submittedName>
        <fullName evidence="3">Uncharacterized protein</fullName>
    </submittedName>
</protein>
<name>A0A812V7I6_9DINO</name>
<reference evidence="3" key="1">
    <citation type="submission" date="2021-02" db="EMBL/GenBank/DDBJ databases">
        <authorList>
            <person name="Dougan E. K."/>
            <person name="Rhodes N."/>
            <person name="Thang M."/>
            <person name="Chan C."/>
        </authorList>
    </citation>
    <scope>NUCLEOTIDE SEQUENCE</scope>
</reference>
<sequence length="255" mass="27852">MAAPVSNVAETEIPNSAAESDQITKQEEGKTKQEDVETGRGDISPDPEKVICPLALPCNRCSAIFSQYIFYAGEVVIVVANLVFFIEGLSSRPEIWLEGLPASGTAMLMGFTTTATIFLVHKLVGRFRGEGLRADDQVPDWQKRLPAVIFSHEPLNTPCLVVFVPIFYVFLVLCILLGVWTSALSDGLLHSVNIGVTAAIFCAVALFELHHTDSEVKRVQPAACWAFSTFLLAFLMLVPAVAWWLILRTACGHAC</sequence>
<feature type="transmembrane region" description="Helical" evidence="2">
    <location>
        <begin position="222"/>
        <end position="246"/>
    </location>
</feature>
<dbReference type="EMBL" id="CAJNDS010002801">
    <property type="protein sequence ID" value="CAE7602834.1"/>
    <property type="molecule type" value="Genomic_DNA"/>
</dbReference>
<evidence type="ECO:0000313" key="3">
    <source>
        <dbReference type="EMBL" id="CAE7602834.1"/>
    </source>
</evidence>
<feature type="transmembrane region" description="Helical" evidence="2">
    <location>
        <begin position="159"/>
        <end position="180"/>
    </location>
</feature>
<keyword evidence="2" id="KW-0472">Membrane</keyword>